<sequence length="105" mass="11465">MEPNSRTTQENAINVAAILRAQGLRSAKLVTHWFHARRAIAAFRAAAPEVAFTAASVTPEGSPRWRLGWSSEPQATLSEYVKIVWYAIAHGVFVRLTAEPLGPPA</sequence>
<dbReference type="Gene3D" id="3.40.50.620">
    <property type="entry name" value="HUPs"/>
    <property type="match status" value="1"/>
</dbReference>
<feature type="domain" description="DUF218" evidence="1">
    <location>
        <begin position="1"/>
        <end position="81"/>
    </location>
</feature>
<name>A0A9E6RDF0_9HYPH</name>
<dbReference type="Pfam" id="PF02698">
    <property type="entry name" value="DUF218"/>
    <property type="match status" value="1"/>
</dbReference>
<gene>
    <name evidence="2" type="ORF">K6K41_07070</name>
</gene>
<dbReference type="InterPro" id="IPR003848">
    <property type="entry name" value="DUF218"/>
</dbReference>
<organism evidence="2 3">
    <name type="scientific">Chenggangzhangella methanolivorans</name>
    <dbReference type="NCBI Taxonomy" id="1437009"/>
    <lineage>
        <taxon>Bacteria</taxon>
        <taxon>Pseudomonadati</taxon>
        <taxon>Pseudomonadota</taxon>
        <taxon>Alphaproteobacteria</taxon>
        <taxon>Hyphomicrobiales</taxon>
        <taxon>Methylopilaceae</taxon>
        <taxon>Chenggangzhangella</taxon>
    </lineage>
</organism>
<keyword evidence="3" id="KW-1185">Reference proteome</keyword>
<evidence type="ECO:0000313" key="2">
    <source>
        <dbReference type="EMBL" id="QZO01273.1"/>
    </source>
</evidence>
<reference evidence="2" key="1">
    <citation type="submission" date="2021-08" db="EMBL/GenBank/DDBJ databases">
        <authorList>
            <person name="Zhang H."/>
            <person name="Xu M."/>
            <person name="Yu Z."/>
            <person name="Yang L."/>
            <person name="Cai Y."/>
        </authorList>
    </citation>
    <scope>NUCLEOTIDE SEQUENCE</scope>
    <source>
        <strain evidence="2">CHL1</strain>
    </source>
</reference>
<dbReference type="InterPro" id="IPR014729">
    <property type="entry name" value="Rossmann-like_a/b/a_fold"/>
</dbReference>
<dbReference type="KEGG" id="cmet:K6K41_07070"/>
<protein>
    <submittedName>
        <fullName evidence="2">YdcF family protein</fullName>
    </submittedName>
</protein>
<evidence type="ECO:0000259" key="1">
    <source>
        <dbReference type="Pfam" id="PF02698"/>
    </source>
</evidence>
<evidence type="ECO:0000313" key="3">
    <source>
        <dbReference type="Proteomes" id="UP000825701"/>
    </source>
</evidence>
<dbReference type="Proteomes" id="UP000825701">
    <property type="component" value="Chromosome"/>
</dbReference>
<dbReference type="RefSeq" id="WP_261404516.1">
    <property type="nucleotide sequence ID" value="NZ_CP081869.1"/>
</dbReference>
<dbReference type="AlphaFoldDB" id="A0A9E6RDF0"/>
<accession>A0A9E6RDF0</accession>
<dbReference type="EMBL" id="CP081869">
    <property type="protein sequence ID" value="QZO01273.1"/>
    <property type="molecule type" value="Genomic_DNA"/>
</dbReference>
<proteinExistence type="predicted"/>